<name>A0A3D9CT01_9FLAO</name>
<dbReference type="Proteomes" id="UP000256769">
    <property type="component" value="Unassembled WGS sequence"/>
</dbReference>
<dbReference type="AlphaFoldDB" id="A0A3D9CT01"/>
<dbReference type="OrthoDB" id="1274104at2"/>
<protein>
    <recommendedName>
        <fullName evidence="4">DUF4476 domain-containing protein</fullName>
    </recommendedName>
</protein>
<evidence type="ECO:0000313" key="3">
    <source>
        <dbReference type="Proteomes" id="UP000256769"/>
    </source>
</evidence>
<evidence type="ECO:0008006" key="4">
    <source>
        <dbReference type="Google" id="ProtNLM"/>
    </source>
</evidence>
<comment type="caution">
    <text evidence="2">The sequence shown here is derived from an EMBL/GenBank/DDBJ whole genome shotgun (WGS) entry which is preliminary data.</text>
</comment>
<feature type="chain" id="PRO_5017828464" description="DUF4476 domain-containing protein" evidence="1">
    <location>
        <begin position="19"/>
        <end position="150"/>
    </location>
</feature>
<keyword evidence="3" id="KW-1185">Reference proteome</keyword>
<accession>A0A3D9CT01</accession>
<evidence type="ECO:0000256" key="1">
    <source>
        <dbReference type="SAM" id="SignalP"/>
    </source>
</evidence>
<keyword evidence="1" id="KW-0732">Signal</keyword>
<feature type="signal peptide" evidence="1">
    <location>
        <begin position="1"/>
        <end position="18"/>
    </location>
</feature>
<gene>
    <name evidence="2" type="ORF">DRF59_02985</name>
</gene>
<reference evidence="2 3" key="1">
    <citation type="journal article" date="2007" name="Int. J. Syst. Evol. Microbiol.">
        <title>Chryseobacterium flavum sp. nov., isolated from polluted soil.</title>
        <authorList>
            <person name="Zhou Y."/>
            <person name="Dong J."/>
            <person name="Wang X."/>
            <person name="Huang X."/>
            <person name="Zhang K.Y."/>
            <person name="Zhang Y.Q."/>
            <person name="Guo Y.F."/>
            <person name="Lai R."/>
            <person name="Li W.J."/>
        </authorList>
    </citation>
    <scope>NUCLEOTIDE SEQUENCE [LARGE SCALE GENOMIC DNA]</scope>
    <source>
        <strain evidence="2 3">KCTC 12877</strain>
    </source>
</reference>
<proteinExistence type="predicted"/>
<dbReference type="RefSeq" id="WP_115956800.1">
    <property type="nucleotide sequence ID" value="NZ_CBCRVL010000005.1"/>
</dbReference>
<evidence type="ECO:0000313" key="2">
    <source>
        <dbReference type="EMBL" id="REC68872.1"/>
    </source>
</evidence>
<dbReference type="EMBL" id="QNUE01000002">
    <property type="protein sequence ID" value="REC68872.1"/>
    <property type="molecule type" value="Genomic_DNA"/>
</dbReference>
<sequence>MKSIFLLLFVVFSSLANAQTLPPPPAMANLSQQKLIDEFIEVSHYKEALINYATDYLELKRFDYSADPPKELLTKEQIQSIINNFNFDNFKISIHSSFSFISEKNLKELIQFHKSIGGVLSKRNTTFLITPDIDLNIKNQMDYAIENIQK</sequence>
<organism evidence="2 3">
    <name type="scientific">Chryseobacterium flavum</name>
    <dbReference type="NCBI Taxonomy" id="415851"/>
    <lineage>
        <taxon>Bacteria</taxon>
        <taxon>Pseudomonadati</taxon>
        <taxon>Bacteroidota</taxon>
        <taxon>Flavobacteriia</taxon>
        <taxon>Flavobacteriales</taxon>
        <taxon>Weeksellaceae</taxon>
        <taxon>Chryseobacterium group</taxon>
        <taxon>Chryseobacterium</taxon>
    </lineage>
</organism>